<comment type="similarity">
    <text evidence="1">Belongs to the methyltransferase superfamily.</text>
</comment>
<dbReference type="InterPro" id="IPR051052">
    <property type="entry name" value="Diverse_substrate_MTase"/>
</dbReference>
<dbReference type="Gene3D" id="3.40.50.150">
    <property type="entry name" value="Vaccinia Virus protein VP39"/>
    <property type="match status" value="1"/>
</dbReference>
<evidence type="ECO:0000313" key="6">
    <source>
        <dbReference type="EMBL" id="KAJ5546956.1"/>
    </source>
</evidence>
<dbReference type="PANTHER" id="PTHR44942">
    <property type="entry name" value="METHYLTRANSF_11 DOMAIN-CONTAINING PROTEIN"/>
    <property type="match status" value="1"/>
</dbReference>
<dbReference type="InterPro" id="IPR029063">
    <property type="entry name" value="SAM-dependent_MTases_sf"/>
</dbReference>
<evidence type="ECO:0000256" key="1">
    <source>
        <dbReference type="ARBA" id="ARBA00008361"/>
    </source>
</evidence>
<dbReference type="Proteomes" id="UP001220324">
    <property type="component" value="Unassembled WGS sequence"/>
</dbReference>
<dbReference type="GO" id="GO:0008757">
    <property type="term" value="F:S-adenosylmethionine-dependent methyltransferase activity"/>
    <property type="evidence" value="ECO:0007669"/>
    <property type="project" value="InterPro"/>
</dbReference>
<keyword evidence="4" id="KW-0949">S-adenosyl-L-methionine</keyword>
<evidence type="ECO:0000256" key="3">
    <source>
        <dbReference type="ARBA" id="ARBA00022679"/>
    </source>
</evidence>
<organism evidence="6 7">
    <name type="scientific">Penicillium frequentans</name>
    <dbReference type="NCBI Taxonomy" id="3151616"/>
    <lineage>
        <taxon>Eukaryota</taxon>
        <taxon>Fungi</taxon>
        <taxon>Dikarya</taxon>
        <taxon>Ascomycota</taxon>
        <taxon>Pezizomycotina</taxon>
        <taxon>Eurotiomycetes</taxon>
        <taxon>Eurotiomycetidae</taxon>
        <taxon>Eurotiales</taxon>
        <taxon>Aspergillaceae</taxon>
        <taxon>Penicillium</taxon>
    </lineage>
</organism>
<keyword evidence="2" id="KW-0489">Methyltransferase</keyword>
<gene>
    <name evidence="6" type="ORF">N7494_004541</name>
</gene>
<evidence type="ECO:0000259" key="5">
    <source>
        <dbReference type="Pfam" id="PF08241"/>
    </source>
</evidence>
<accession>A0AAD6D2W4</accession>
<dbReference type="EMBL" id="JAQIZZ010000003">
    <property type="protein sequence ID" value="KAJ5546956.1"/>
    <property type="molecule type" value="Genomic_DNA"/>
</dbReference>
<evidence type="ECO:0000256" key="4">
    <source>
        <dbReference type="ARBA" id="ARBA00022691"/>
    </source>
</evidence>
<sequence length="200" mass="22457">MKSLRKTLRFGKIIAKVVHNPPPSIFQRTYDYHKQRGGHFGVVHDVGAGNGVYSRLLRSQFQHVIVSDVVPENVQQAQESLGTDGYTYREGKMEEIRDIANGSVDLVLALNAIHWADQTAAMETIADQLKPGGTFAAATFGAARFRDARVQDVWERIMIEGGRLLLKTAEKPRDMINVMARSQDRYNVAPLDERYFQPGV</sequence>
<dbReference type="GO" id="GO:0032259">
    <property type="term" value="P:methylation"/>
    <property type="evidence" value="ECO:0007669"/>
    <property type="project" value="UniProtKB-KW"/>
</dbReference>
<dbReference type="CDD" id="cd02440">
    <property type="entry name" value="AdoMet_MTases"/>
    <property type="match status" value="1"/>
</dbReference>
<protein>
    <recommendedName>
        <fullName evidence="5">Methyltransferase type 11 domain-containing protein</fullName>
    </recommendedName>
</protein>
<keyword evidence="3" id="KW-0808">Transferase</keyword>
<evidence type="ECO:0000256" key="2">
    <source>
        <dbReference type="ARBA" id="ARBA00022603"/>
    </source>
</evidence>
<dbReference type="SUPFAM" id="SSF53335">
    <property type="entry name" value="S-adenosyl-L-methionine-dependent methyltransferases"/>
    <property type="match status" value="1"/>
</dbReference>
<dbReference type="InterPro" id="IPR013216">
    <property type="entry name" value="Methyltransf_11"/>
</dbReference>
<comment type="caution">
    <text evidence="6">The sequence shown here is derived from an EMBL/GenBank/DDBJ whole genome shotgun (WGS) entry which is preliminary data.</text>
</comment>
<evidence type="ECO:0000313" key="7">
    <source>
        <dbReference type="Proteomes" id="UP001220324"/>
    </source>
</evidence>
<dbReference type="Pfam" id="PF08241">
    <property type="entry name" value="Methyltransf_11"/>
    <property type="match status" value="1"/>
</dbReference>
<keyword evidence="7" id="KW-1185">Reference proteome</keyword>
<reference evidence="6 7" key="1">
    <citation type="journal article" date="2023" name="IMA Fungus">
        <title>Comparative genomic study of the Penicillium genus elucidates a diverse pangenome and 15 lateral gene transfer events.</title>
        <authorList>
            <person name="Petersen C."/>
            <person name="Sorensen T."/>
            <person name="Nielsen M.R."/>
            <person name="Sondergaard T.E."/>
            <person name="Sorensen J.L."/>
            <person name="Fitzpatrick D.A."/>
            <person name="Frisvad J.C."/>
            <person name="Nielsen K.L."/>
        </authorList>
    </citation>
    <scope>NUCLEOTIDE SEQUENCE [LARGE SCALE GENOMIC DNA]</scope>
    <source>
        <strain evidence="6 7">IBT 35679</strain>
    </source>
</reference>
<proteinExistence type="inferred from homology"/>
<dbReference type="AlphaFoldDB" id="A0AAD6D2W4"/>
<dbReference type="PANTHER" id="PTHR44942:SF4">
    <property type="entry name" value="METHYLTRANSFERASE TYPE 11 DOMAIN-CONTAINING PROTEIN"/>
    <property type="match status" value="1"/>
</dbReference>
<feature type="domain" description="Methyltransferase type 11" evidence="5">
    <location>
        <begin position="45"/>
        <end position="136"/>
    </location>
</feature>
<name>A0AAD6D2W4_9EURO</name>